<dbReference type="Proteomes" id="UP000479000">
    <property type="component" value="Unassembled WGS sequence"/>
</dbReference>
<evidence type="ECO:0000313" key="4">
    <source>
        <dbReference type="Proteomes" id="UP000479000"/>
    </source>
</evidence>
<proteinExistence type="predicted"/>
<protein>
    <recommendedName>
        <fullName evidence="2">Peptidase S1 domain-containing protein</fullName>
    </recommendedName>
</protein>
<evidence type="ECO:0000259" key="2">
    <source>
        <dbReference type="PROSITE" id="PS50240"/>
    </source>
</evidence>
<dbReference type="InterPro" id="IPR043504">
    <property type="entry name" value="Peptidase_S1_PA_chymotrypsin"/>
</dbReference>
<dbReference type="EMBL" id="CADCXU010003286">
    <property type="protein sequence ID" value="CAA9995318.1"/>
    <property type="molecule type" value="Genomic_DNA"/>
</dbReference>
<reference evidence="3 4" key="1">
    <citation type="submission" date="2020-02" db="EMBL/GenBank/DDBJ databases">
        <authorList>
            <person name="Ferguson B K."/>
        </authorList>
    </citation>
    <scope>NUCLEOTIDE SEQUENCE [LARGE SCALE GENOMIC DNA]</scope>
</reference>
<sequence>MEGRVIPRGRESNWFAKERSLYASVKMTSQATCFIMSFATSSSRSKHWKASLNDEGRTRVEDNGASLISAGEAFVLMKSARDANSNYFEYQFHCEFNFEFDCDFEFQVHLSANNIILKLSDYFQGPWILFGTEPFYFENEKQRNDKSHLAEENLLNCYNFCSINFFITQRGLTCTISVVNFQGDSGGPVIWLDPSTNRYTVVGIVSFGRGCAQIGAPGVNTAVSPYRNWILSKIGRELHFFNFHRVLHIVHSLHLRRDSNLAPPARPWRARLSEPRLSVCEGLRRLLREQEGPGSNPAGEGIQGGGYDNKKYFHTPKFTKQTSPVRSTITSGRSRRVIGGGEPRQILAESPRGLGIIHDSGSAWSGP</sequence>
<organism evidence="3 4">
    <name type="scientific">Nesidiocoris tenuis</name>
    <dbReference type="NCBI Taxonomy" id="355587"/>
    <lineage>
        <taxon>Eukaryota</taxon>
        <taxon>Metazoa</taxon>
        <taxon>Ecdysozoa</taxon>
        <taxon>Arthropoda</taxon>
        <taxon>Hexapoda</taxon>
        <taxon>Insecta</taxon>
        <taxon>Pterygota</taxon>
        <taxon>Neoptera</taxon>
        <taxon>Paraneoptera</taxon>
        <taxon>Hemiptera</taxon>
        <taxon>Heteroptera</taxon>
        <taxon>Panheteroptera</taxon>
        <taxon>Cimicomorpha</taxon>
        <taxon>Miridae</taxon>
        <taxon>Dicyphina</taxon>
        <taxon>Nesidiocoris</taxon>
    </lineage>
</organism>
<dbReference type="AlphaFoldDB" id="A0A6H5G113"/>
<dbReference type="PANTHER" id="PTHR24258">
    <property type="entry name" value="SERINE PROTEASE-RELATED"/>
    <property type="match status" value="1"/>
</dbReference>
<feature type="region of interest" description="Disordered" evidence="1">
    <location>
        <begin position="343"/>
        <end position="367"/>
    </location>
</feature>
<dbReference type="OrthoDB" id="6380398at2759"/>
<dbReference type="Pfam" id="PF00089">
    <property type="entry name" value="Trypsin"/>
    <property type="match status" value="1"/>
</dbReference>
<dbReference type="SUPFAM" id="SSF50494">
    <property type="entry name" value="Trypsin-like serine proteases"/>
    <property type="match status" value="1"/>
</dbReference>
<gene>
    <name evidence="3" type="ORF">NTEN_LOCUS2109</name>
</gene>
<dbReference type="Gene3D" id="2.40.10.10">
    <property type="entry name" value="Trypsin-like serine proteases"/>
    <property type="match status" value="1"/>
</dbReference>
<dbReference type="GO" id="GO:0004252">
    <property type="term" value="F:serine-type endopeptidase activity"/>
    <property type="evidence" value="ECO:0007669"/>
    <property type="project" value="InterPro"/>
</dbReference>
<evidence type="ECO:0000313" key="3">
    <source>
        <dbReference type="EMBL" id="CAA9995318.1"/>
    </source>
</evidence>
<keyword evidence="4" id="KW-1185">Reference proteome</keyword>
<dbReference type="PROSITE" id="PS50240">
    <property type="entry name" value="TRYPSIN_DOM"/>
    <property type="match status" value="1"/>
</dbReference>
<dbReference type="GO" id="GO:0006508">
    <property type="term" value="P:proteolysis"/>
    <property type="evidence" value="ECO:0007669"/>
    <property type="project" value="InterPro"/>
</dbReference>
<name>A0A6H5G113_9HEMI</name>
<accession>A0A6H5G113</accession>
<dbReference type="PANTHER" id="PTHR24258:SF116">
    <property type="entry name" value="FI16631P1-RELATED"/>
    <property type="match status" value="1"/>
</dbReference>
<dbReference type="InterPro" id="IPR009003">
    <property type="entry name" value="Peptidase_S1_PA"/>
</dbReference>
<feature type="domain" description="Peptidase S1" evidence="2">
    <location>
        <begin position="23"/>
        <end position="235"/>
    </location>
</feature>
<evidence type="ECO:0000256" key="1">
    <source>
        <dbReference type="SAM" id="MobiDB-lite"/>
    </source>
</evidence>
<dbReference type="InterPro" id="IPR001254">
    <property type="entry name" value="Trypsin_dom"/>
</dbReference>